<keyword evidence="4" id="KW-1185">Reference proteome</keyword>
<reference evidence="3 4" key="1">
    <citation type="journal article" date="2019" name="Int. J. Syst. Evol. Microbiol.">
        <title>The Global Catalogue of Microorganisms (GCM) 10K type strain sequencing project: providing services to taxonomists for standard genome sequencing and annotation.</title>
        <authorList>
            <consortium name="The Broad Institute Genomics Platform"/>
            <consortium name="The Broad Institute Genome Sequencing Center for Infectious Disease"/>
            <person name="Wu L."/>
            <person name="Ma J."/>
        </authorList>
    </citation>
    <scope>NUCLEOTIDE SEQUENCE [LARGE SCALE GENOMIC DNA]</scope>
    <source>
        <strain evidence="3 4">JCM 11136</strain>
    </source>
</reference>
<dbReference type="Pfam" id="PF00912">
    <property type="entry name" value="Transgly"/>
    <property type="match status" value="1"/>
</dbReference>
<feature type="domain" description="Glycosyl transferase family 51" evidence="2">
    <location>
        <begin position="63"/>
        <end position="251"/>
    </location>
</feature>
<dbReference type="PANTHER" id="PTHR32282:SF33">
    <property type="entry name" value="PEPTIDOGLYCAN GLYCOSYLTRANSFERASE"/>
    <property type="match status" value="1"/>
</dbReference>
<dbReference type="InterPro" id="IPR036950">
    <property type="entry name" value="PBP_transglycosylase"/>
</dbReference>
<dbReference type="EMBL" id="BAAAHQ010000006">
    <property type="protein sequence ID" value="GAA0917918.1"/>
    <property type="molecule type" value="Genomic_DNA"/>
</dbReference>
<dbReference type="SUPFAM" id="SSF53955">
    <property type="entry name" value="Lysozyme-like"/>
    <property type="match status" value="1"/>
</dbReference>
<organism evidence="3 4">
    <name type="scientific">Nonomuraea longicatena</name>
    <dbReference type="NCBI Taxonomy" id="83682"/>
    <lineage>
        <taxon>Bacteria</taxon>
        <taxon>Bacillati</taxon>
        <taxon>Actinomycetota</taxon>
        <taxon>Actinomycetes</taxon>
        <taxon>Streptosporangiales</taxon>
        <taxon>Streptosporangiaceae</taxon>
        <taxon>Nonomuraea</taxon>
    </lineage>
</organism>
<dbReference type="InterPro" id="IPR050396">
    <property type="entry name" value="Glycosyltr_51/Transpeptidase"/>
</dbReference>
<dbReference type="RefSeq" id="WP_343948913.1">
    <property type="nucleotide sequence ID" value="NZ_BAAAHQ010000006.1"/>
</dbReference>
<gene>
    <name evidence="3" type="ORF">GCM10009560_14300</name>
</gene>
<accession>A0ABN1NVP8</accession>
<evidence type="ECO:0000259" key="2">
    <source>
        <dbReference type="Pfam" id="PF00912"/>
    </source>
</evidence>
<evidence type="ECO:0000256" key="1">
    <source>
        <dbReference type="ARBA" id="ARBA00022679"/>
    </source>
</evidence>
<protein>
    <recommendedName>
        <fullName evidence="2">Glycosyl transferase family 51 domain-containing protein</fullName>
    </recommendedName>
</protein>
<comment type="caution">
    <text evidence="3">The sequence shown here is derived from an EMBL/GenBank/DDBJ whole genome shotgun (WGS) entry which is preliminary data.</text>
</comment>
<dbReference type="Gene3D" id="1.10.3810.10">
    <property type="entry name" value="Biosynthetic peptidoglycan transglycosylase-like"/>
    <property type="match status" value="1"/>
</dbReference>
<evidence type="ECO:0000313" key="4">
    <source>
        <dbReference type="Proteomes" id="UP001501578"/>
    </source>
</evidence>
<name>A0ABN1NVP8_9ACTN</name>
<dbReference type="Proteomes" id="UP001501578">
    <property type="component" value="Unassembled WGS sequence"/>
</dbReference>
<sequence>MSSIGRLGVAATAAGVISAALVLPAVGGTGASVVTATEMLDLRPEELAEPPLPQKTTVYDAEGTRIAQFYAEDRVVVPLDRIAEEMRAAIVAIEDDRFYEHGAIDLEGTARALLGNLASGDLGQGGSTITQQYVKQMLLNSAETEQEKNAAVEATYARKLRELRQAMAVEDKYSKDQILERYLNIAYFGAGANGVEAAARRFFGVSAAKLDLAQAATLAGAVQDPNRTSPDRGRAARALLLERRDVVLDRMAELVARHATLAG</sequence>
<dbReference type="PANTHER" id="PTHR32282">
    <property type="entry name" value="BINDING PROTEIN TRANSPEPTIDASE, PUTATIVE-RELATED"/>
    <property type="match status" value="1"/>
</dbReference>
<dbReference type="InterPro" id="IPR001264">
    <property type="entry name" value="Glyco_trans_51"/>
</dbReference>
<dbReference type="InterPro" id="IPR023346">
    <property type="entry name" value="Lysozyme-like_dom_sf"/>
</dbReference>
<keyword evidence="1" id="KW-0808">Transferase</keyword>
<proteinExistence type="predicted"/>
<evidence type="ECO:0000313" key="3">
    <source>
        <dbReference type="EMBL" id="GAA0917918.1"/>
    </source>
</evidence>